<accession>A0A918WNC2</accession>
<reference evidence="2" key="1">
    <citation type="journal article" date="2014" name="Int. J. Syst. Evol. Microbiol.">
        <title>Complete genome sequence of Corynebacterium casei LMG S-19264T (=DSM 44701T), isolated from a smear-ripened cheese.</title>
        <authorList>
            <consortium name="US DOE Joint Genome Institute (JGI-PGF)"/>
            <person name="Walter F."/>
            <person name="Albersmeier A."/>
            <person name="Kalinowski J."/>
            <person name="Ruckert C."/>
        </authorList>
    </citation>
    <scope>NUCLEOTIDE SEQUENCE</scope>
    <source>
        <strain evidence="2">JCM 4633</strain>
    </source>
</reference>
<proteinExistence type="predicted"/>
<dbReference type="AlphaFoldDB" id="A0A918WNC2"/>
<evidence type="ECO:0000313" key="3">
    <source>
        <dbReference type="Proteomes" id="UP000646244"/>
    </source>
</evidence>
<dbReference type="Pfam" id="PF13392">
    <property type="entry name" value="HNH_3"/>
    <property type="match status" value="1"/>
</dbReference>
<dbReference type="CDD" id="cd00085">
    <property type="entry name" value="HNHc"/>
    <property type="match status" value="1"/>
</dbReference>
<dbReference type="InterPro" id="IPR003615">
    <property type="entry name" value="HNH_nuc"/>
</dbReference>
<sequence>MRAVTPYEALWGGGTGREGNHAGQSVRAGAARRGGGVSRTLSEALGKLGVDPKSSSVDESGPTAMLKLGVAERCSLCGIAPERQGRPLPLEVDHADGNRRNHRIENLRLLCPNCHAITDTWCRGDRRKREPR</sequence>
<gene>
    <name evidence="2" type="ORF">GCM10010507_48400</name>
</gene>
<reference evidence="2" key="2">
    <citation type="submission" date="2020-09" db="EMBL/GenBank/DDBJ databases">
        <authorList>
            <person name="Sun Q."/>
            <person name="Ohkuma M."/>
        </authorList>
    </citation>
    <scope>NUCLEOTIDE SEQUENCE</scope>
    <source>
        <strain evidence="2">JCM 4633</strain>
    </source>
</reference>
<dbReference type="SMART" id="SM00507">
    <property type="entry name" value="HNHc"/>
    <property type="match status" value="1"/>
</dbReference>
<dbReference type="Proteomes" id="UP000646244">
    <property type="component" value="Unassembled WGS sequence"/>
</dbReference>
<dbReference type="EMBL" id="BMVB01000020">
    <property type="protein sequence ID" value="GHC65166.1"/>
    <property type="molecule type" value="Genomic_DNA"/>
</dbReference>
<name>A0A918WNC2_STRCJ</name>
<evidence type="ECO:0000259" key="1">
    <source>
        <dbReference type="SMART" id="SM00507"/>
    </source>
</evidence>
<protein>
    <recommendedName>
        <fullName evidence="1">HNH nuclease domain-containing protein</fullName>
    </recommendedName>
</protein>
<organism evidence="2 3">
    <name type="scientific">Streptomyces cinnamoneus</name>
    <name type="common">Streptoverticillium cinnamoneum</name>
    <dbReference type="NCBI Taxonomy" id="53446"/>
    <lineage>
        <taxon>Bacteria</taxon>
        <taxon>Bacillati</taxon>
        <taxon>Actinomycetota</taxon>
        <taxon>Actinomycetes</taxon>
        <taxon>Kitasatosporales</taxon>
        <taxon>Streptomycetaceae</taxon>
        <taxon>Streptomyces</taxon>
        <taxon>Streptomyces cinnamoneus group</taxon>
    </lineage>
</organism>
<evidence type="ECO:0000313" key="2">
    <source>
        <dbReference type="EMBL" id="GHC65166.1"/>
    </source>
</evidence>
<comment type="caution">
    <text evidence="2">The sequence shown here is derived from an EMBL/GenBank/DDBJ whole genome shotgun (WGS) entry which is preliminary data.</text>
</comment>
<feature type="domain" description="HNH nuclease" evidence="1">
    <location>
        <begin position="65"/>
        <end position="116"/>
    </location>
</feature>